<gene>
    <name evidence="2" type="ORF">XELAEV_18000251mg</name>
</gene>
<sequence length="113" mass="12580">MGTKQTKVCQASAGDSPQQAPGSRKGTPARERGDFWPSFSLRCSEKVGKSGAASLPPYHRRVRMIQDMMALVRQGKQEEAMEVLRHLRQMEDGEEELYVGLLILKGVSQMMGK</sequence>
<organism evidence="2">
    <name type="scientific">Xenopus laevis</name>
    <name type="common">African clawed frog</name>
    <dbReference type="NCBI Taxonomy" id="8355"/>
    <lineage>
        <taxon>Eukaryota</taxon>
        <taxon>Metazoa</taxon>
        <taxon>Chordata</taxon>
        <taxon>Craniata</taxon>
        <taxon>Vertebrata</taxon>
        <taxon>Euteleostomi</taxon>
        <taxon>Amphibia</taxon>
        <taxon>Batrachia</taxon>
        <taxon>Anura</taxon>
        <taxon>Pipoidea</taxon>
        <taxon>Pipidae</taxon>
        <taxon>Xenopodinae</taxon>
        <taxon>Xenopus</taxon>
        <taxon>Xenopus</taxon>
    </lineage>
</organism>
<accession>A0A974GZ40</accession>
<feature type="compositionally biased region" description="Polar residues" evidence="1">
    <location>
        <begin position="1"/>
        <end position="21"/>
    </location>
</feature>
<evidence type="ECO:0000313" key="2">
    <source>
        <dbReference type="EMBL" id="OCT55941.1"/>
    </source>
</evidence>
<evidence type="ECO:0000256" key="1">
    <source>
        <dbReference type="SAM" id="MobiDB-lite"/>
    </source>
</evidence>
<dbReference type="PANTHER" id="PTHR39654:SF3">
    <property type="entry name" value="LEUCINE RICH REPEAT CONTAINING 75A"/>
    <property type="match status" value="1"/>
</dbReference>
<reference evidence="2" key="1">
    <citation type="submission" date="2016-05" db="EMBL/GenBank/DDBJ databases">
        <title>WGS assembly of Xenopus laevis.</title>
        <authorList>
            <person name="Session A."/>
            <person name="Uno Y."/>
            <person name="Kwon T."/>
            <person name="Chapman J."/>
            <person name="Toyoda A."/>
            <person name="Takahashi S."/>
            <person name="Fukui A."/>
            <person name="Hikosaka A."/>
            <person name="Putnam N."/>
            <person name="Stites J."/>
            <person name="Van Heeringen S."/>
            <person name="Quigley I."/>
            <person name="Heinz S."/>
            <person name="Hellsten U."/>
            <person name="Lyons J."/>
            <person name="Suzuki A."/>
            <person name="Kondo M."/>
            <person name="Ogino H."/>
            <person name="Ochi H."/>
            <person name="Bogdanovic O."/>
            <person name="Lister R."/>
            <person name="Georgiou G."/>
            <person name="Paranjpe S."/>
            <person name="Van Kruijsbergen I."/>
            <person name="Mozaffari S."/>
            <person name="Shu S."/>
            <person name="Schmutz J."/>
            <person name="Jenkins J."/>
            <person name="Grimwood J."/>
            <person name="Carlson J."/>
            <person name="Mitros T."/>
            <person name="Simakov O."/>
            <person name="Heald R."/>
            <person name="Miller K."/>
            <person name="Haudenschild C."/>
            <person name="Kuroki Y."/>
            <person name="Tanaka T."/>
            <person name="Michiue T."/>
            <person name="Watanabe M."/>
            <person name="Kinoshita T."/>
            <person name="Ohta Y."/>
            <person name="Mawaribuchi S."/>
            <person name="Suzuki Y."/>
            <person name="Haramoto Y."/>
            <person name="Yamamoto T."/>
            <person name="Takagi C."/>
            <person name="Kitzman J."/>
            <person name="Shendure J."/>
            <person name="Nakayama T."/>
            <person name="Izutsu Y."/>
            <person name="Robert J."/>
            <person name="Dichmann D."/>
            <person name="Flajnik M."/>
            <person name="Houston D."/>
            <person name="Marcotte E."/>
            <person name="Wallingford J."/>
            <person name="Ito Y."/>
            <person name="Asashima M."/>
            <person name="Ueno N."/>
            <person name="Matsuda Y."/>
            <person name="Jan Veenstra G."/>
            <person name="Fujiyama A."/>
            <person name="Harland R."/>
            <person name="Taira M."/>
            <person name="Rokhsar D.S."/>
        </authorList>
    </citation>
    <scope>NUCLEOTIDE SEQUENCE</scope>
    <source>
        <strain evidence="2">J</strain>
        <tissue evidence="2">Blood</tissue>
    </source>
</reference>
<proteinExistence type="predicted"/>
<dbReference type="Proteomes" id="UP000694892">
    <property type="component" value="Unassembled WGS sequence"/>
</dbReference>
<dbReference type="PANTHER" id="PTHR39654">
    <property type="entry name" value="LEUCINE-RICH REPEAT-CONTAINING PROTEIN 75A-LIKE ISOFORM X1"/>
    <property type="match status" value="1"/>
</dbReference>
<dbReference type="EMBL" id="KV468407">
    <property type="protein sequence ID" value="OCT55941.1"/>
    <property type="molecule type" value="Genomic_DNA"/>
</dbReference>
<dbReference type="AlphaFoldDB" id="A0A974GZ40"/>
<feature type="region of interest" description="Disordered" evidence="1">
    <location>
        <begin position="1"/>
        <end position="34"/>
    </location>
</feature>
<protein>
    <submittedName>
        <fullName evidence="2">Uncharacterized protein</fullName>
    </submittedName>
</protein>
<name>A0A974GZ40_XENLA</name>